<dbReference type="HOGENOM" id="CLU_1075097_0_0_1"/>
<dbReference type="Gramene" id="OGLUM10G01330.1">
    <property type="protein sequence ID" value="OGLUM10G01330.1"/>
    <property type="gene ID" value="OGLUM10G01330"/>
</dbReference>
<proteinExistence type="predicted"/>
<evidence type="ECO:0000313" key="1">
    <source>
        <dbReference type="EnsemblPlants" id="OGLUM10G01330.1"/>
    </source>
</evidence>
<accession>A0A0E0B7F3</accession>
<protein>
    <submittedName>
        <fullName evidence="1">Uncharacterized protein</fullName>
    </submittedName>
</protein>
<keyword evidence="2" id="KW-1185">Reference proteome</keyword>
<dbReference type="AlphaFoldDB" id="A0A0E0B7F3"/>
<evidence type="ECO:0000313" key="2">
    <source>
        <dbReference type="Proteomes" id="UP000026961"/>
    </source>
</evidence>
<organism evidence="1">
    <name type="scientific">Oryza glumipatula</name>
    <dbReference type="NCBI Taxonomy" id="40148"/>
    <lineage>
        <taxon>Eukaryota</taxon>
        <taxon>Viridiplantae</taxon>
        <taxon>Streptophyta</taxon>
        <taxon>Embryophyta</taxon>
        <taxon>Tracheophyta</taxon>
        <taxon>Spermatophyta</taxon>
        <taxon>Magnoliopsida</taxon>
        <taxon>Liliopsida</taxon>
        <taxon>Poales</taxon>
        <taxon>Poaceae</taxon>
        <taxon>BOP clade</taxon>
        <taxon>Oryzoideae</taxon>
        <taxon>Oryzeae</taxon>
        <taxon>Oryzinae</taxon>
        <taxon>Oryza</taxon>
    </lineage>
</organism>
<reference evidence="1" key="1">
    <citation type="submission" date="2015-04" db="UniProtKB">
        <authorList>
            <consortium name="EnsemblPlants"/>
        </authorList>
    </citation>
    <scope>IDENTIFICATION</scope>
</reference>
<name>A0A0E0B7F3_9ORYZ</name>
<dbReference type="EnsemblPlants" id="OGLUM10G01330.1">
    <property type="protein sequence ID" value="OGLUM10G01330.1"/>
    <property type="gene ID" value="OGLUM10G01330"/>
</dbReference>
<sequence>MRDADASTSSAFAAAAVVEVSVEGLEEAGCRRAQERSVRHVTTVSPQHLEVVCQRKVVINSLHCCTREDTPSKLQPLEGLQLLEHFTVHIEEAYIVALPLPPTVTWVHKAWAVETTPGSPEQEVHADLALSISVAQEMPENTSEKSPHESADGNLAVSESAAAASFIGDGERSSKICQLPQLLKLKSITISPFNLEHEVYIVALPLPPTVTWVYKAWEVETTPGRPEQQLKLPEPYVLDSTILTAAGYDTKGRPQVGQL</sequence>
<dbReference type="Proteomes" id="UP000026961">
    <property type="component" value="Chromosome 10"/>
</dbReference>
<reference evidence="1" key="2">
    <citation type="submission" date="2018-05" db="EMBL/GenBank/DDBJ databases">
        <title>OgluRS3 (Oryza glumaepatula Reference Sequence Version 3).</title>
        <authorList>
            <person name="Zhang J."/>
            <person name="Kudrna D."/>
            <person name="Lee S."/>
            <person name="Talag J."/>
            <person name="Welchert J."/>
            <person name="Wing R.A."/>
        </authorList>
    </citation>
    <scope>NUCLEOTIDE SEQUENCE [LARGE SCALE GENOMIC DNA]</scope>
</reference>